<dbReference type="InterPro" id="IPR010290">
    <property type="entry name" value="TM_effector"/>
</dbReference>
<dbReference type="Pfam" id="PF05977">
    <property type="entry name" value="MFS_3"/>
    <property type="match status" value="1"/>
</dbReference>
<proteinExistence type="predicted"/>
<dbReference type="GO" id="GO:0022857">
    <property type="term" value="F:transmembrane transporter activity"/>
    <property type="evidence" value="ECO:0007669"/>
    <property type="project" value="InterPro"/>
</dbReference>
<dbReference type="SUPFAM" id="SSF103473">
    <property type="entry name" value="MFS general substrate transporter"/>
    <property type="match status" value="1"/>
</dbReference>
<evidence type="ECO:0000256" key="1">
    <source>
        <dbReference type="ARBA" id="ARBA00004651"/>
    </source>
</evidence>
<dbReference type="InterPro" id="IPR020846">
    <property type="entry name" value="MFS_dom"/>
</dbReference>
<keyword evidence="2" id="KW-0813">Transport</keyword>
<keyword evidence="6 7" id="KW-0472">Membrane</keyword>
<dbReference type="GO" id="GO:0005886">
    <property type="term" value="C:plasma membrane"/>
    <property type="evidence" value="ECO:0007669"/>
    <property type="project" value="UniProtKB-SubCell"/>
</dbReference>
<keyword evidence="4 7" id="KW-0812">Transmembrane</keyword>
<feature type="transmembrane region" description="Helical" evidence="7">
    <location>
        <begin position="12"/>
        <end position="36"/>
    </location>
</feature>
<dbReference type="RefSeq" id="WP_132317584.1">
    <property type="nucleotide sequence ID" value="NZ_SMKR01000021.1"/>
</dbReference>
<evidence type="ECO:0000313" key="9">
    <source>
        <dbReference type="EMBL" id="TDD28481.1"/>
    </source>
</evidence>
<dbReference type="EMBL" id="SMKR01000021">
    <property type="protein sequence ID" value="TDD28481.1"/>
    <property type="molecule type" value="Genomic_DNA"/>
</dbReference>
<comment type="caution">
    <text evidence="9">The sequence shown here is derived from an EMBL/GenBank/DDBJ whole genome shotgun (WGS) entry which is preliminary data.</text>
</comment>
<feature type="transmembrane region" description="Helical" evidence="7">
    <location>
        <begin position="282"/>
        <end position="306"/>
    </location>
</feature>
<dbReference type="Gene3D" id="1.20.1250.20">
    <property type="entry name" value="MFS general substrate transporter like domains"/>
    <property type="match status" value="1"/>
</dbReference>
<feature type="transmembrane region" description="Helical" evidence="7">
    <location>
        <begin position="247"/>
        <end position="270"/>
    </location>
</feature>
<dbReference type="AlphaFoldDB" id="A0A4R4XCM6"/>
<reference evidence="9 10" key="1">
    <citation type="submission" date="2019-02" db="EMBL/GenBank/DDBJ databases">
        <title>Draft genome sequences of novel Actinobacteria.</title>
        <authorList>
            <person name="Sahin N."/>
            <person name="Ay H."/>
            <person name="Saygin H."/>
        </authorList>
    </citation>
    <scope>NUCLEOTIDE SEQUENCE [LARGE SCALE GENOMIC DNA]</scope>
    <source>
        <strain evidence="9 10">16K104</strain>
    </source>
</reference>
<sequence>MAWVVRGEFRKLWVGQLVSASGSAITTVALPLVAVVTLQASAVQMGVLAALTVLPHLVFGLPAGVWVDRWSLRRVLVMTDVGRALVLGCIPVAAVVGVLQLWQLYVVAVLAGVLSLLSETASSTLVPALVPREELIRANSAHLLNLNVASTAGPSVAGLLVQVLTAPFAILFDAASYVVSAVASYLIREPERSAVSRSSGVRVTGGLRAIFGNPVLAPLVVSATVGAIAGALLGPLIVLYLVRELDWAPALVGVAITASGVAAVVGSLVAPAWIQVVGLGRGYLIGQLVASLTGAALAVGFAPLVFVGQALAGMGMSLFAVPQRTLRQSLLPPHQLAQVQATWRTLVIGGQSVGALTSGLLATTLGLRTTLVLSTVVMLAGTLIAYLSPLRRLHTLPKAVTA</sequence>
<dbReference type="CDD" id="cd06173">
    <property type="entry name" value="MFS_MefA_like"/>
    <property type="match status" value="1"/>
</dbReference>
<keyword evidence="5 7" id="KW-1133">Transmembrane helix</keyword>
<evidence type="ECO:0000256" key="3">
    <source>
        <dbReference type="ARBA" id="ARBA00022475"/>
    </source>
</evidence>
<feature type="transmembrane region" description="Helical" evidence="7">
    <location>
        <begin position="365"/>
        <end position="388"/>
    </location>
</feature>
<feature type="transmembrane region" description="Helical" evidence="7">
    <location>
        <begin position="215"/>
        <end position="241"/>
    </location>
</feature>
<dbReference type="PANTHER" id="PTHR23513">
    <property type="entry name" value="INTEGRAL MEMBRANE EFFLUX PROTEIN-RELATED"/>
    <property type="match status" value="1"/>
</dbReference>
<feature type="transmembrane region" description="Helical" evidence="7">
    <location>
        <begin position="42"/>
        <end position="63"/>
    </location>
</feature>
<dbReference type="PANTHER" id="PTHR23513:SF6">
    <property type="entry name" value="MAJOR FACILITATOR SUPERFAMILY ASSOCIATED DOMAIN-CONTAINING PROTEIN"/>
    <property type="match status" value="1"/>
</dbReference>
<evidence type="ECO:0000256" key="5">
    <source>
        <dbReference type="ARBA" id="ARBA00022989"/>
    </source>
</evidence>
<keyword evidence="3" id="KW-1003">Cell membrane</keyword>
<dbReference type="PROSITE" id="PS50850">
    <property type="entry name" value="MFS"/>
    <property type="match status" value="1"/>
</dbReference>
<evidence type="ECO:0000256" key="2">
    <source>
        <dbReference type="ARBA" id="ARBA00022448"/>
    </source>
</evidence>
<keyword evidence="10" id="KW-1185">Reference proteome</keyword>
<evidence type="ECO:0000259" key="8">
    <source>
        <dbReference type="PROSITE" id="PS50850"/>
    </source>
</evidence>
<organism evidence="9 10">
    <name type="scientific">Kribbella turkmenica</name>
    <dbReference type="NCBI Taxonomy" id="2530375"/>
    <lineage>
        <taxon>Bacteria</taxon>
        <taxon>Bacillati</taxon>
        <taxon>Actinomycetota</taxon>
        <taxon>Actinomycetes</taxon>
        <taxon>Propionibacteriales</taxon>
        <taxon>Kribbellaceae</taxon>
        <taxon>Kribbella</taxon>
    </lineage>
</organism>
<evidence type="ECO:0000256" key="7">
    <source>
        <dbReference type="SAM" id="Phobius"/>
    </source>
</evidence>
<accession>A0A4R4XCM6</accession>
<evidence type="ECO:0000256" key="4">
    <source>
        <dbReference type="ARBA" id="ARBA00022692"/>
    </source>
</evidence>
<protein>
    <submittedName>
        <fullName evidence="9">MFS transporter</fullName>
    </submittedName>
</protein>
<feature type="transmembrane region" description="Helical" evidence="7">
    <location>
        <begin position="84"/>
        <end position="102"/>
    </location>
</feature>
<evidence type="ECO:0000313" key="10">
    <source>
        <dbReference type="Proteomes" id="UP000295172"/>
    </source>
</evidence>
<comment type="subcellular location">
    <subcellularLocation>
        <location evidence="1">Cell membrane</location>
        <topology evidence="1">Multi-pass membrane protein</topology>
    </subcellularLocation>
</comment>
<dbReference type="InterPro" id="IPR036259">
    <property type="entry name" value="MFS_trans_sf"/>
</dbReference>
<gene>
    <name evidence="9" type="ORF">E1218_07300</name>
</gene>
<feature type="domain" description="Major facilitator superfamily (MFS) profile" evidence="8">
    <location>
        <begin position="8"/>
        <end position="392"/>
    </location>
</feature>
<dbReference type="Proteomes" id="UP000295172">
    <property type="component" value="Unassembled WGS sequence"/>
</dbReference>
<name>A0A4R4XCM6_9ACTN</name>
<evidence type="ECO:0000256" key="6">
    <source>
        <dbReference type="ARBA" id="ARBA00023136"/>
    </source>
</evidence>
<dbReference type="OrthoDB" id="9815525at2"/>
<feature type="transmembrane region" description="Helical" evidence="7">
    <location>
        <begin position="167"/>
        <end position="187"/>
    </location>
</feature>